<dbReference type="HOGENOM" id="CLU_019597_2_0_2"/>
<evidence type="ECO:0000256" key="2">
    <source>
        <dbReference type="ARBA" id="ARBA00022741"/>
    </source>
</evidence>
<evidence type="ECO:0000313" key="10">
    <source>
        <dbReference type="EMBL" id="PTL87143.1"/>
    </source>
</evidence>
<evidence type="ECO:0000256" key="7">
    <source>
        <dbReference type="PIRSR" id="PIRSR006809-2"/>
    </source>
</evidence>
<dbReference type="GO" id="GO:0003924">
    <property type="term" value="F:GTPase activity"/>
    <property type="evidence" value="ECO:0007669"/>
    <property type="project" value="UniProtKB-UniRule"/>
</dbReference>
<evidence type="ECO:0000313" key="12">
    <source>
        <dbReference type="Proteomes" id="UP000241022"/>
    </source>
</evidence>
<keyword evidence="4 5" id="KW-0342">GTP-binding</keyword>
<dbReference type="Proteomes" id="UP000030944">
    <property type="component" value="Chromosome"/>
</dbReference>
<dbReference type="Proteomes" id="UP000241022">
    <property type="component" value="Unassembled WGS sequence"/>
</dbReference>
<dbReference type="NCBIfam" id="TIGR03156">
    <property type="entry name" value="GTP_HflX"/>
    <property type="match status" value="1"/>
</dbReference>
<feature type="binding site" evidence="6">
    <location>
        <begin position="236"/>
        <end position="239"/>
    </location>
    <ligand>
        <name>GTP</name>
        <dbReference type="ChEBI" id="CHEBI:37565"/>
    </ligand>
</feature>
<dbReference type="Pfam" id="PF16360">
    <property type="entry name" value="GTP-bdg_M"/>
    <property type="match status" value="1"/>
</dbReference>
<accession>A0A0A7UYW0</accession>
<reference evidence="10 12" key="3">
    <citation type="submission" date="2018-04" db="EMBL/GenBank/DDBJ databases">
        <title>Transcriptomics of ammonia oxidizing archaea.</title>
        <authorList>
            <person name="Carini P."/>
        </authorList>
    </citation>
    <scope>NUCLEOTIDE SEQUENCE [LARGE SCALE GENOMIC DNA]</scope>
    <source>
        <strain evidence="10 12">U25</strain>
    </source>
</reference>
<comment type="similarity">
    <text evidence="5">Belongs to the TRAFAC class OBG-HflX-like GTPase superfamily. HflX GTPase family.</text>
</comment>
<dbReference type="InterPro" id="IPR006073">
    <property type="entry name" value="GTP-bd"/>
</dbReference>
<dbReference type="Gene3D" id="6.10.250.2860">
    <property type="match status" value="1"/>
</dbReference>
<reference evidence="10" key="2">
    <citation type="submission" date="2016-05" db="EMBL/GenBank/DDBJ databases">
        <authorList>
            <person name="Lavstsen T."/>
            <person name="Jespersen J.S."/>
        </authorList>
    </citation>
    <scope>NUCLEOTIDE SEQUENCE [LARGE SCALE GENOMIC DNA]</scope>
    <source>
        <strain evidence="10">U25</strain>
    </source>
</reference>
<evidence type="ECO:0000256" key="5">
    <source>
        <dbReference type="HAMAP-Rule" id="MF_00900"/>
    </source>
</evidence>
<evidence type="ECO:0000256" key="3">
    <source>
        <dbReference type="ARBA" id="ARBA00022842"/>
    </source>
</evidence>
<dbReference type="InterPro" id="IPR042108">
    <property type="entry name" value="GTPase_HflX_N_sf"/>
</dbReference>
<dbReference type="PROSITE" id="PS51705">
    <property type="entry name" value="G_HFLX"/>
    <property type="match status" value="1"/>
</dbReference>
<dbReference type="KEGG" id="nbv:T478_1323"/>
<dbReference type="PANTHER" id="PTHR10229">
    <property type="entry name" value="GTP-BINDING PROTEIN HFLX"/>
    <property type="match status" value="1"/>
</dbReference>
<gene>
    <name evidence="5 9" type="primary">hflX</name>
    <name evidence="10" type="ORF">A7X95_04275</name>
    <name evidence="9" type="ORF">T478_1323</name>
</gene>
<evidence type="ECO:0000256" key="1">
    <source>
        <dbReference type="ARBA" id="ARBA00022723"/>
    </source>
</evidence>
<dbReference type="STRING" id="1410606.T478_1323"/>
<dbReference type="PANTHER" id="PTHR10229:SF8">
    <property type="entry name" value="GTPASE HFLX"/>
    <property type="match status" value="1"/>
</dbReference>
<evidence type="ECO:0000256" key="6">
    <source>
        <dbReference type="PIRSR" id="PIRSR006809-1"/>
    </source>
</evidence>
<evidence type="ECO:0000259" key="8">
    <source>
        <dbReference type="PROSITE" id="PS51705"/>
    </source>
</evidence>
<dbReference type="InterPro" id="IPR032305">
    <property type="entry name" value="GTP-bd_M"/>
</dbReference>
<dbReference type="GeneID" id="24817202"/>
<dbReference type="PIRSF" id="PIRSF006809">
    <property type="entry name" value="GTP-binding_hflX_prd"/>
    <property type="match status" value="1"/>
</dbReference>
<feature type="binding site" evidence="7">
    <location>
        <position position="197"/>
    </location>
    <ligand>
        <name>Mg(2+)</name>
        <dbReference type="ChEBI" id="CHEBI:18420"/>
    </ligand>
</feature>
<dbReference type="GO" id="GO:0005525">
    <property type="term" value="F:GTP binding"/>
    <property type="evidence" value="ECO:0007669"/>
    <property type="project" value="UniProtKB-UniRule"/>
</dbReference>
<dbReference type="InterPro" id="IPR027417">
    <property type="entry name" value="P-loop_NTPase"/>
</dbReference>
<feature type="binding site" evidence="6">
    <location>
        <begin position="190"/>
        <end position="197"/>
    </location>
    <ligand>
        <name>GTP</name>
        <dbReference type="ChEBI" id="CHEBI:37565"/>
    </ligand>
</feature>
<dbReference type="Gene3D" id="3.40.50.11060">
    <property type="entry name" value="GTPase HflX, N-terminal domain"/>
    <property type="match status" value="1"/>
</dbReference>
<dbReference type="EMBL" id="CP007026">
    <property type="protein sequence ID" value="AJA91972.1"/>
    <property type="molecule type" value="Genomic_DNA"/>
</dbReference>
<organism evidence="9 11">
    <name type="scientific">Candidatus Nitrosopelagicus brevis</name>
    <dbReference type="NCBI Taxonomy" id="1410606"/>
    <lineage>
        <taxon>Archaea</taxon>
        <taxon>Nitrososphaerota</taxon>
    </lineage>
</organism>
<dbReference type="OrthoDB" id="10150at2157"/>
<keyword evidence="3 7" id="KW-0460">Magnesium</keyword>
<comment type="cofactor">
    <cofactor evidence="7">
        <name>Mg(2+)</name>
        <dbReference type="ChEBI" id="CHEBI:18420"/>
    </cofactor>
</comment>
<dbReference type="GO" id="GO:0005737">
    <property type="term" value="C:cytoplasm"/>
    <property type="evidence" value="ECO:0007669"/>
    <property type="project" value="UniProtKB-SubCell"/>
</dbReference>
<dbReference type="HAMAP" id="MF_00900">
    <property type="entry name" value="GTPase_HflX"/>
    <property type="match status" value="1"/>
</dbReference>
<comment type="subcellular location">
    <subcellularLocation>
        <location evidence="5">Cytoplasm</location>
    </subcellularLocation>
    <text evidence="5">May associate with membranes.</text>
</comment>
<name>A0A0A7UYW0_9ARCH</name>
<reference evidence="9 11" key="1">
    <citation type="journal article" date="2015" name="Proc. Natl. Acad. Sci. U.S.A.">
        <title>Genomic and proteomic characterization of "Candidatus Nitrosopelagicus brevis": An ammonia-oxidizing archaeon from the open ocean.</title>
        <authorList>
            <person name="Santoro A.E."/>
            <person name="Dupont C.L."/>
            <person name="Richter R.A."/>
            <person name="Craig M.T."/>
            <person name="Carini P."/>
            <person name="McIlvin M.R."/>
            <person name="Yang Y."/>
            <person name="Orsi W.D."/>
            <person name="Moran D.M."/>
            <person name="Saito M.A."/>
        </authorList>
    </citation>
    <scope>NUCLEOTIDE SEQUENCE [LARGE SCALE GENOMIC DNA]</scope>
    <source>
        <strain evidence="9">CN25</strain>
        <strain evidence="11">V2</strain>
    </source>
</reference>
<evidence type="ECO:0000313" key="11">
    <source>
        <dbReference type="Proteomes" id="UP000030944"/>
    </source>
</evidence>
<feature type="binding site" evidence="6">
    <location>
        <begin position="215"/>
        <end position="219"/>
    </location>
    <ligand>
        <name>GTP</name>
        <dbReference type="ChEBI" id="CHEBI:37565"/>
    </ligand>
</feature>
<evidence type="ECO:0000256" key="4">
    <source>
        <dbReference type="ARBA" id="ARBA00023134"/>
    </source>
</evidence>
<feature type="binding site" evidence="7">
    <location>
        <position position="217"/>
    </location>
    <ligand>
        <name>Mg(2+)</name>
        <dbReference type="ChEBI" id="CHEBI:18420"/>
    </ligand>
</feature>
<keyword evidence="12" id="KW-1185">Reference proteome</keyword>
<dbReference type="GO" id="GO:0043022">
    <property type="term" value="F:ribosome binding"/>
    <property type="evidence" value="ECO:0007669"/>
    <property type="project" value="TreeGrafter"/>
</dbReference>
<sequence>MKSCILITNVNENISLEAKSLCEAAQYNVLYTIKVDDLQKRKYGITESKVEELEEKLEKLKPDVIVFDELLKPNQNYSLAAKLKIEIVDRESLILEIFENRASSAESKLQVKLAQLRYERARAKERVRLAKGGEQPGFMGIGKYDIDAYYDDIKNRGTVIKKKLEKAGKQRALHRQGRDRLGFKTISLAGYTSAGKTTLFNNLTGETKEKSAELFTTLTTTTRRLKLGREISLITDTVGFISKLPAYMIEAFKSTLEELIFTDIILLVIDSLDDDELMKKKFSTCYKTLVELGVERKNMIFLFNKSESIDDKKFLHVMNNLKIDEVENCLDVSALTGKNLTDLKQILQKRFYGKTE</sequence>
<comment type="function">
    <text evidence="5">GTPase that associates with the 50S ribosomal subunit and may have a role during protein synthesis or ribosome biogenesis.</text>
</comment>
<protein>
    <recommendedName>
        <fullName evidence="5">GTPase HflX</fullName>
    </recommendedName>
    <alternativeName>
        <fullName evidence="5">GTP-binding protein HflX</fullName>
    </alternativeName>
</protein>
<feature type="binding site" evidence="6">
    <location>
        <begin position="333"/>
        <end position="335"/>
    </location>
    <ligand>
        <name>GTP</name>
        <dbReference type="ChEBI" id="CHEBI:37565"/>
    </ligand>
</feature>
<dbReference type="InterPro" id="IPR025121">
    <property type="entry name" value="GTPase_HflX_N"/>
</dbReference>
<dbReference type="EMBL" id="LXWN01000002">
    <property type="protein sequence ID" value="PTL87143.1"/>
    <property type="molecule type" value="Genomic_DNA"/>
</dbReference>
<dbReference type="Pfam" id="PF13167">
    <property type="entry name" value="GTP-bdg_N"/>
    <property type="match status" value="1"/>
</dbReference>
<keyword evidence="5" id="KW-0963">Cytoplasm</keyword>
<feature type="domain" description="Hflx-type G" evidence="8">
    <location>
        <begin position="184"/>
        <end position="355"/>
    </location>
</feature>
<dbReference type="Gene3D" id="3.40.50.300">
    <property type="entry name" value="P-loop containing nucleotide triphosphate hydrolases"/>
    <property type="match status" value="1"/>
</dbReference>
<dbReference type="RefSeq" id="WP_048106228.1">
    <property type="nucleotide sequence ID" value="NZ_CP007026.1"/>
</dbReference>
<dbReference type="SUPFAM" id="SSF52540">
    <property type="entry name" value="P-loop containing nucleoside triphosphate hydrolases"/>
    <property type="match status" value="1"/>
</dbReference>
<keyword evidence="2 5" id="KW-0547">Nucleotide-binding</keyword>
<comment type="subunit">
    <text evidence="5">Monomer. Associates with the 50S ribosomal subunit.</text>
</comment>
<dbReference type="AlphaFoldDB" id="A0A0A7UYW0"/>
<proteinExistence type="inferred from homology"/>
<dbReference type="InterPro" id="IPR016496">
    <property type="entry name" value="GTPase_HflX"/>
</dbReference>
<dbReference type="Pfam" id="PF01926">
    <property type="entry name" value="MMR_HSR1"/>
    <property type="match status" value="1"/>
</dbReference>
<dbReference type="GO" id="GO:0046872">
    <property type="term" value="F:metal ion binding"/>
    <property type="evidence" value="ECO:0007669"/>
    <property type="project" value="UniProtKB-KW"/>
</dbReference>
<keyword evidence="1 7" id="KW-0479">Metal-binding</keyword>
<evidence type="ECO:0000313" key="9">
    <source>
        <dbReference type="EMBL" id="AJA91972.1"/>
    </source>
</evidence>
<dbReference type="InterPro" id="IPR030394">
    <property type="entry name" value="G_HFLX_dom"/>
</dbReference>